<sequence length="94" mass="10343">MTSWPARWKCSSAMTGSRCPTCSLFRKTEEASWEKRASGNVLFPESKTMDDNVEWEGKSSCSPIPPETAVSTLLKRGRDVVGDLTCPTALSEAR</sequence>
<accession>A0A3L8SGD5</accession>
<dbReference type="AlphaFoldDB" id="A0A3L8SGD5"/>
<proteinExistence type="predicted"/>
<comment type="caution">
    <text evidence="1">The sequence shown here is derived from an EMBL/GenBank/DDBJ whole genome shotgun (WGS) entry which is preliminary data.</text>
</comment>
<evidence type="ECO:0000313" key="1">
    <source>
        <dbReference type="EMBL" id="RLW01721.1"/>
    </source>
</evidence>
<organism evidence="1 2">
    <name type="scientific">Chloebia gouldiae</name>
    <name type="common">Gouldian finch</name>
    <name type="synonym">Erythrura gouldiae</name>
    <dbReference type="NCBI Taxonomy" id="44316"/>
    <lineage>
        <taxon>Eukaryota</taxon>
        <taxon>Metazoa</taxon>
        <taxon>Chordata</taxon>
        <taxon>Craniata</taxon>
        <taxon>Vertebrata</taxon>
        <taxon>Euteleostomi</taxon>
        <taxon>Archelosauria</taxon>
        <taxon>Archosauria</taxon>
        <taxon>Dinosauria</taxon>
        <taxon>Saurischia</taxon>
        <taxon>Theropoda</taxon>
        <taxon>Coelurosauria</taxon>
        <taxon>Aves</taxon>
        <taxon>Neognathae</taxon>
        <taxon>Neoaves</taxon>
        <taxon>Telluraves</taxon>
        <taxon>Australaves</taxon>
        <taxon>Passeriformes</taxon>
        <taxon>Passeroidea</taxon>
        <taxon>Passeridae</taxon>
        <taxon>Chloebia</taxon>
    </lineage>
</organism>
<protein>
    <submittedName>
        <fullName evidence="1">Uncharacterized protein</fullName>
    </submittedName>
</protein>
<dbReference type="EMBL" id="QUSF01000021">
    <property type="protein sequence ID" value="RLW01721.1"/>
    <property type="molecule type" value="Genomic_DNA"/>
</dbReference>
<reference evidence="1 2" key="1">
    <citation type="journal article" date="2018" name="Proc. R. Soc. B">
        <title>A non-coding region near Follistatin controls head colour polymorphism in the Gouldian finch.</title>
        <authorList>
            <person name="Toomey M.B."/>
            <person name="Marques C.I."/>
            <person name="Andrade P."/>
            <person name="Araujo P.M."/>
            <person name="Sabatino S."/>
            <person name="Gazda M.A."/>
            <person name="Afonso S."/>
            <person name="Lopes R.J."/>
            <person name="Corbo J.C."/>
            <person name="Carneiro M."/>
        </authorList>
    </citation>
    <scope>NUCLEOTIDE SEQUENCE [LARGE SCALE GENOMIC DNA]</scope>
    <source>
        <strain evidence="1">Red01</strain>
        <tissue evidence="1">Muscle</tissue>
    </source>
</reference>
<dbReference type="Proteomes" id="UP000276834">
    <property type="component" value="Unassembled WGS sequence"/>
</dbReference>
<evidence type="ECO:0000313" key="2">
    <source>
        <dbReference type="Proteomes" id="UP000276834"/>
    </source>
</evidence>
<name>A0A3L8SGD5_CHLGU</name>
<keyword evidence="2" id="KW-1185">Reference proteome</keyword>
<gene>
    <name evidence="1" type="ORF">DV515_00007794</name>
</gene>